<name>A0A8J2RZV2_9CRUS</name>
<dbReference type="Gene3D" id="2.60.40.10">
    <property type="entry name" value="Immunoglobulins"/>
    <property type="match status" value="2"/>
</dbReference>
<accession>A0A8J2RZV2</accession>
<dbReference type="AlphaFoldDB" id="A0A8J2RZV2"/>
<dbReference type="GO" id="GO:0005524">
    <property type="term" value="F:ATP binding"/>
    <property type="evidence" value="ECO:0007669"/>
    <property type="project" value="UniProtKB-KW"/>
</dbReference>
<dbReference type="PRINTS" id="PR00109">
    <property type="entry name" value="TYRKINASE"/>
</dbReference>
<feature type="active site" description="Proton acceptor" evidence="21">
    <location>
        <position position="502"/>
    </location>
</feature>
<evidence type="ECO:0000256" key="23">
    <source>
        <dbReference type="PIRSR" id="PIRSR000615-3"/>
    </source>
</evidence>
<keyword evidence="23" id="KW-0460">Magnesium</keyword>
<dbReference type="GO" id="GO:0004714">
    <property type="term" value="F:transmembrane receptor protein tyrosine kinase activity"/>
    <property type="evidence" value="ECO:0007669"/>
    <property type="project" value="UniProtKB-EC"/>
</dbReference>
<evidence type="ECO:0000256" key="4">
    <source>
        <dbReference type="ARBA" id="ARBA00022553"/>
    </source>
</evidence>
<dbReference type="InterPro" id="IPR011009">
    <property type="entry name" value="Kinase-like_dom_sf"/>
</dbReference>
<evidence type="ECO:0000256" key="2">
    <source>
        <dbReference type="ARBA" id="ARBA00004308"/>
    </source>
</evidence>
<protein>
    <recommendedName>
        <fullName evidence="3">receptor protein-tyrosine kinase</fullName>
        <ecNumber evidence="3">2.7.10.1</ecNumber>
    </recommendedName>
</protein>
<dbReference type="GO" id="GO:0048468">
    <property type="term" value="P:cell development"/>
    <property type="evidence" value="ECO:0007669"/>
    <property type="project" value="UniProtKB-ARBA"/>
</dbReference>
<dbReference type="FunFam" id="3.30.200.20:FF:000593">
    <property type="entry name" value="Predicted protein"/>
    <property type="match status" value="1"/>
</dbReference>
<dbReference type="EMBL" id="CAKKLH010000286">
    <property type="protein sequence ID" value="CAH0108670.1"/>
    <property type="molecule type" value="Genomic_DNA"/>
</dbReference>
<evidence type="ECO:0000313" key="26">
    <source>
        <dbReference type="EMBL" id="CAH0108670.1"/>
    </source>
</evidence>
<keyword evidence="23" id="KW-0479">Metal-binding</keyword>
<dbReference type="FunFam" id="1.10.510.10:FF:001512">
    <property type="entry name" value="Receptor tyrosine-protein kinase erbB-2"/>
    <property type="match status" value="1"/>
</dbReference>
<evidence type="ECO:0000256" key="22">
    <source>
        <dbReference type="PIRSR" id="PIRSR000615-2"/>
    </source>
</evidence>
<dbReference type="Gene3D" id="3.30.200.20">
    <property type="entry name" value="Phosphorylase Kinase, domain 1"/>
    <property type="match status" value="1"/>
</dbReference>
<keyword evidence="7" id="KW-0732">Signal</keyword>
<dbReference type="GO" id="GO:0043235">
    <property type="term" value="C:receptor complex"/>
    <property type="evidence" value="ECO:0007669"/>
    <property type="project" value="TreeGrafter"/>
</dbReference>
<evidence type="ECO:0000256" key="20">
    <source>
        <dbReference type="ARBA" id="ARBA00056965"/>
    </source>
</evidence>
<dbReference type="CDD" id="cd00192">
    <property type="entry name" value="PTKc"/>
    <property type="match status" value="1"/>
</dbReference>
<comment type="function">
    <text evidence="20">Receptor for basic fibroblast growth factor.</text>
</comment>
<keyword evidence="17" id="KW-0325">Glycoprotein</keyword>
<dbReference type="InterPro" id="IPR008266">
    <property type="entry name" value="Tyr_kinase_AS"/>
</dbReference>
<evidence type="ECO:0000256" key="10">
    <source>
        <dbReference type="ARBA" id="ARBA00022777"/>
    </source>
</evidence>
<gene>
    <name evidence="26" type="ORF">DGAL_LOCUS12066</name>
</gene>
<evidence type="ECO:0000256" key="14">
    <source>
        <dbReference type="ARBA" id="ARBA00023137"/>
    </source>
</evidence>
<keyword evidence="16" id="KW-0675">Receptor</keyword>
<keyword evidence="11 22" id="KW-0067">ATP-binding</keyword>
<keyword evidence="18" id="KW-0393">Immunoglobulin domain</keyword>
<evidence type="ECO:0000256" key="7">
    <source>
        <dbReference type="ARBA" id="ARBA00022729"/>
    </source>
</evidence>
<dbReference type="EC" id="2.7.10.1" evidence="3"/>
<dbReference type="GO" id="GO:0007169">
    <property type="term" value="P:cell surface receptor protein tyrosine kinase signaling pathway"/>
    <property type="evidence" value="ECO:0007669"/>
    <property type="project" value="InterPro"/>
</dbReference>
<evidence type="ECO:0000259" key="25">
    <source>
        <dbReference type="PROSITE" id="PS50011"/>
    </source>
</evidence>
<dbReference type="GO" id="GO:0051130">
    <property type="term" value="P:positive regulation of cellular component organization"/>
    <property type="evidence" value="ECO:0007669"/>
    <property type="project" value="UniProtKB-ARBA"/>
</dbReference>
<feature type="binding site" evidence="22">
    <location>
        <position position="380"/>
    </location>
    <ligand>
        <name>ATP</name>
        <dbReference type="ChEBI" id="CHEBI:30616"/>
    </ligand>
</feature>
<dbReference type="OrthoDB" id="7789554at2759"/>
<evidence type="ECO:0000256" key="3">
    <source>
        <dbReference type="ARBA" id="ARBA00011902"/>
    </source>
</evidence>
<comment type="caution">
    <text evidence="26">The sequence shown here is derived from an EMBL/GenBank/DDBJ whole genome shotgun (WGS) entry which is preliminary data.</text>
</comment>
<dbReference type="PROSITE" id="PS00109">
    <property type="entry name" value="PROTEIN_KINASE_TYR"/>
    <property type="match status" value="1"/>
</dbReference>
<dbReference type="GO" id="GO:0046872">
    <property type="term" value="F:metal ion binding"/>
    <property type="evidence" value="ECO:0007669"/>
    <property type="project" value="UniProtKB-KW"/>
</dbReference>
<keyword evidence="10" id="KW-0418">Kinase</keyword>
<sequence length="670" mass="76638">MNSQRRAYKFYKNSDLAKKCALIFITSTCVSLSFGVAAPPLNALKFNFKAENLPPHKSHVRIVPSGTTFTINCTSNESINFTCPLVFNPETKKEVHDCYDGRFSIKTREFNGIIHASLTTMQFASYLDTGSYGCKTKSSIFKQYIFVEEVRRHICLLDPNRWLLPMKRVYHIAGVESVIPCKPTHPDISILLLKKKFFKKTSDGHSAMEIVYSPTNEKQDAKDKIDRIWSYDPLEGFRLLEQAQVSNVEGAYECRAEKRSATGTVYQMGKIFEIKHSLAERPVISKSENENDDFILTPFVLSSTVISLGFITLLISLTVALIKAKLDSRKRRMAVDPHWEFPRCRLKLQSQLDIGCFGRIIKAEARGIVLNEPVTTVAVKTVHSNDDYEAKKVLLEEFKILSNLGRHLNIVNLLGACTNSLNKEPLLIIFEYCPFSNLRTHMIILRRRFINQLNEYGNLTPDNSQEQKNNKDTLNTCDLINWAYQISRGMAYLALKKVLHRDLAARNILLAANNIVKISDFGMSLQTHSGSVCLNNEGLLPIKWMSIEALKSGIFSSQSDVWSFGVVLWELFSLGKTPYTMYAKANKDVLIRIFLMGRRLKKPIYAPEFISQIMYSCWHMEPLQRPTFHELEKMLYIHMEPRVVRELVELDENEMEMRGKRDTTDASCCI</sequence>
<feature type="transmembrane region" description="Helical" evidence="24">
    <location>
        <begin position="299"/>
        <end position="322"/>
    </location>
</feature>
<dbReference type="PROSITE" id="PS00240">
    <property type="entry name" value="RECEPTOR_TYR_KIN_III"/>
    <property type="match status" value="1"/>
</dbReference>
<reference evidence="26" key="1">
    <citation type="submission" date="2021-11" db="EMBL/GenBank/DDBJ databases">
        <authorList>
            <person name="Schell T."/>
        </authorList>
    </citation>
    <scope>NUCLEOTIDE SEQUENCE</scope>
    <source>
        <strain evidence="26">M5</strain>
    </source>
</reference>
<dbReference type="Gene3D" id="1.10.510.10">
    <property type="entry name" value="Transferase(Phosphotransferase) domain 1"/>
    <property type="match status" value="1"/>
</dbReference>
<dbReference type="InterPro" id="IPR001245">
    <property type="entry name" value="Ser-Thr/Tyr_kinase_cat_dom"/>
</dbReference>
<dbReference type="InterPro" id="IPR000719">
    <property type="entry name" value="Prot_kinase_dom"/>
</dbReference>
<feature type="binding site" evidence="23">
    <location>
        <position position="507"/>
    </location>
    <ligand>
        <name>Mg(2+)</name>
        <dbReference type="ChEBI" id="CHEBI:18420"/>
    </ligand>
</feature>
<evidence type="ECO:0000256" key="8">
    <source>
        <dbReference type="ARBA" id="ARBA00022737"/>
    </source>
</evidence>
<evidence type="ECO:0000256" key="24">
    <source>
        <dbReference type="SAM" id="Phobius"/>
    </source>
</evidence>
<keyword evidence="6 24" id="KW-0812">Transmembrane</keyword>
<dbReference type="GO" id="GO:0050793">
    <property type="term" value="P:regulation of developmental process"/>
    <property type="evidence" value="ECO:0007669"/>
    <property type="project" value="UniProtKB-ARBA"/>
</dbReference>
<dbReference type="GO" id="GO:0012505">
    <property type="term" value="C:endomembrane system"/>
    <property type="evidence" value="ECO:0007669"/>
    <property type="project" value="UniProtKB-SubCell"/>
</dbReference>
<dbReference type="PANTHER" id="PTHR24416:SF600">
    <property type="entry name" value="PDGF- AND VEGF-RECEPTOR RELATED, ISOFORM J"/>
    <property type="match status" value="1"/>
</dbReference>
<dbReference type="InterPro" id="IPR001824">
    <property type="entry name" value="Tyr_kinase_rcpt_3_CS"/>
</dbReference>
<evidence type="ECO:0000256" key="15">
    <source>
        <dbReference type="ARBA" id="ARBA00023157"/>
    </source>
</evidence>
<evidence type="ECO:0000256" key="16">
    <source>
        <dbReference type="ARBA" id="ARBA00023170"/>
    </source>
</evidence>
<dbReference type="PANTHER" id="PTHR24416">
    <property type="entry name" value="TYROSINE-PROTEIN KINASE RECEPTOR"/>
    <property type="match status" value="1"/>
</dbReference>
<keyword evidence="14" id="KW-0829">Tyrosine-protein kinase</keyword>
<keyword evidence="15" id="KW-1015">Disulfide bond</keyword>
<evidence type="ECO:0000256" key="6">
    <source>
        <dbReference type="ARBA" id="ARBA00022692"/>
    </source>
</evidence>
<evidence type="ECO:0000256" key="1">
    <source>
        <dbReference type="ARBA" id="ARBA00004167"/>
    </source>
</evidence>
<evidence type="ECO:0000256" key="21">
    <source>
        <dbReference type="PIRSR" id="PIRSR000615-1"/>
    </source>
</evidence>
<evidence type="ECO:0000256" key="19">
    <source>
        <dbReference type="ARBA" id="ARBA00051243"/>
    </source>
</evidence>
<dbReference type="PROSITE" id="PS50011">
    <property type="entry name" value="PROTEIN_KINASE_DOM"/>
    <property type="match status" value="1"/>
</dbReference>
<dbReference type="InterPro" id="IPR013783">
    <property type="entry name" value="Ig-like_fold"/>
</dbReference>
<evidence type="ECO:0000256" key="13">
    <source>
        <dbReference type="ARBA" id="ARBA00023136"/>
    </source>
</evidence>
<evidence type="ECO:0000256" key="18">
    <source>
        <dbReference type="ARBA" id="ARBA00023319"/>
    </source>
</evidence>
<evidence type="ECO:0000256" key="12">
    <source>
        <dbReference type="ARBA" id="ARBA00022989"/>
    </source>
</evidence>
<dbReference type="SUPFAM" id="SSF56112">
    <property type="entry name" value="Protein kinase-like (PK-like)"/>
    <property type="match status" value="1"/>
</dbReference>
<proteinExistence type="predicted"/>
<keyword evidence="12 24" id="KW-1133">Transmembrane helix</keyword>
<dbReference type="Pfam" id="PF07714">
    <property type="entry name" value="PK_Tyr_Ser-Thr"/>
    <property type="match status" value="1"/>
</dbReference>
<feature type="domain" description="Protein kinase" evidence="25">
    <location>
        <begin position="346"/>
        <end position="637"/>
    </location>
</feature>
<dbReference type="GO" id="GO:0005886">
    <property type="term" value="C:plasma membrane"/>
    <property type="evidence" value="ECO:0007669"/>
    <property type="project" value="TreeGrafter"/>
</dbReference>
<keyword evidence="4" id="KW-0597">Phosphoprotein</keyword>
<evidence type="ECO:0000256" key="17">
    <source>
        <dbReference type="ARBA" id="ARBA00023180"/>
    </source>
</evidence>
<comment type="catalytic activity">
    <reaction evidence="19">
        <text>L-tyrosyl-[protein] + ATP = O-phospho-L-tyrosyl-[protein] + ADP + H(+)</text>
        <dbReference type="Rhea" id="RHEA:10596"/>
        <dbReference type="Rhea" id="RHEA-COMP:10136"/>
        <dbReference type="Rhea" id="RHEA-COMP:20101"/>
        <dbReference type="ChEBI" id="CHEBI:15378"/>
        <dbReference type="ChEBI" id="CHEBI:30616"/>
        <dbReference type="ChEBI" id="CHEBI:46858"/>
        <dbReference type="ChEBI" id="CHEBI:61978"/>
        <dbReference type="ChEBI" id="CHEBI:456216"/>
        <dbReference type="EC" id="2.7.10.1"/>
    </reaction>
</comment>
<dbReference type="InterPro" id="IPR050122">
    <property type="entry name" value="RTK"/>
</dbReference>
<dbReference type="Proteomes" id="UP000789390">
    <property type="component" value="Unassembled WGS sequence"/>
</dbReference>
<evidence type="ECO:0000256" key="5">
    <source>
        <dbReference type="ARBA" id="ARBA00022679"/>
    </source>
</evidence>
<keyword evidence="8" id="KW-0677">Repeat</keyword>
<dbReference type="GO" id="GO:0030182">
    <property type="term" value="P:neuron differentiation"/>
    <property type="evidence" value="ECO:0007669"/>
    <property type="project" value="UniProtKB-ARBA"/>
</dbReference>
<feature type="binding site" evidence="22">
    <location>
        <position position="506"/>
    </location>
    <ligand>
        <name>ATP</name>
        <dbReference type="ChEBI" id="CHEBI:30616"/>
    </ligand>
</feature>
<evidence type="ECO:0000256" key="9">
    <source>
        <dbReference type="ARBA" id="ARBA00022741"/>
    </source>
</evidence>
<evidence type="ECO:0000313" key="27">
    <source>
        <dbReference type="Proteomes" id="UP000789390"/>
    </source>
</evidence>
<dbReference type="SMART" id="SM00219">
    <property type="entry name" value="TyrKc"/>
    <property type="match status" value="1"/>
</dbReference>
<dbReference type="PIRSF" id="PIRSF000615">
    <property type="entry name" value="TyrPK_CSF1-R"/>
    <property type="match status" value="1"/>
</dbReference>
<feature type="binding site" evidence="23">
    <location>
        <position position="520"/>
    </location>
    <ligand>
        <name>Mg(2+)</name>
        <dbReference type="ChEBI" id="CHEBI:18420"/>
    </ligand>
</feature>
<keyword evidence="27" id="KW-1185">Reference proteome</keyword>
<comment type="subcellular location">
    <subcellularLocation>
        <location evidence="2">Endomembrane system</location>
    </subcellularLocation>
    <subcellularLocation>
        <location evidence="1">Membrane</location>
        <topology evidence="1">Single-pass membrane protein</topology>
    </subcellularLocation>
</comment>
<evidence type="ECO:0000256" key="11">
    <source>
        <dbReference type="ARBA" id="ARBA00022840"/>
    </source>
</evidence>
<keyword evidence="9 22" id="KW-0547">Nucleotide-binding</keyword>
<dbReference type="InterPro" id="IPR020635">
    <property type="entry name" value="Tyr_kinase_cat_dom"/>
</dbReference>
<keyword evidence="13 24" id="KW-0472">Membrane</keyword>
<keyword evidence="5" id="KW-0808">Transferase</keyword>
<organism evidence="26 27">
    <name type="scientific">Daphnia galeata</name>
    <dbReference type="NCBI Taxonomy" id="27404"/>
    <lineage>
        <taxon>Eukaryota</taxon>
        <taxon>Metazoa</taxon>
        <taxon>Ecdysozoa</taxon>
        <taxon>Arthropoda</taxon>
        <taxon>Crustacea</taxon>
        <taxon>Branchiopoda</taxon>
        <taxon>Diplostraca</taxon>
        <taxon>Cladocera</taxon>
        <taxon>Anomopoda</taxon>
        <taxon>Daphniidae</taxon>
        <taxon>Daphnia</taxon>
    </lineage>
</organism>